<protein>
    <submittedName>
        <fullName evidence="10">Cytochrome P450</fullName>
    </submittedName>
</protein>
<dbReference type="PANTHER" id="PTHR24305:SF229">
    <property type="entry name" value="P450, PUTATIVE (EUROFUNG)-RELATED"/>
    <property type="match status" value="1"/>
</dbReference>
<dbReference type="InterPro" id="IPR002401">
    <property type="entry name" value="Cyt_P450_E_grp-I"/>
</dbReference>
<keyword evidence="5 7" id="KW-0408">Iron</keyword>
<proteinExistence type="inferred from homology"/>
<dbReference type="PANTHER" id="PTHR24305">
    <property type="entry name" value="CYTOCHROME P450"/>
    <property type="match status" value="1"/>
</dbReference>
<dbReference type="PRINTS" id="PR00463">
    <property type="entry name" value="EP450I"/>
</dbReference>
<evidence type="ECO:0000256" key="7">
    <source>
        <dbReference type="PIRSR" id="PIRSR602401-1"/>
    </source>
</evidence>
<evidence type="ECO:0000256" key="3">
    <source>
        <dbReference type="ARBA" id="ARBA00022723"/>
    </source>
</evidence>
<dbReference type="InterPro" id="IPR017972">
    <property type="entry name" value="Cyt_P450_CS"/>
</dbReference>
<dbReference type="GO" id="GO:0016705">
    <property type="term" value="F:oxidoreductase activity, acting on paired donors, with incorporation or reduction of molecular oxygen"/>
    <property type="evidence" value="ECO:0007669"/>
    <property type="project" value="InterPro"/>
</dbReference>
<keyword evidence="3 7" id="KW-0479">Metal-binding</keyword>
<dbReference type="InterPro" id="IPR001128">
    <property type="entry name" value="Cyt_P450"/>
</dbReference>
<comment type="similarity">
    <text evidence="2 8">Belongs to the cytochrome P450 family.</text>
</comment>
<dbReference type="PRINTS" id="PR00385">
    <property type="entry name" value="P450"/>
</dbReference>
<evidence type="ECO:0000256" key="9">
    <source>
        <dbReference type="SAM" id="Phobius"/>
    </source>
</evidence>
<dbReference type="CDD" id="cd11060">
    <property type="entry name" value="CYP57A1-like"/>
    <property type="match status" value="1"/>
</dbReference>
<feature type="transmembrane region" description="Helical" evidence="9">
    <location>
        <begin position="301"/>
        <end position="324"/>
    </location>
</feature>
<keyword evidence="11" id="KW-1185">Reference proteome</keyword>
<keyword evidence="6 8" id="KW-0503">Monooxygenase</keyword>
<evidence type="ECO:0000256" key="1">
    <source>
        <dbReference type="ARBA" id="ARBA00001971"/>
    </source>
</evidence>
<evidence type="ECO:0000256" key="6">
    <source>
        <dbReference type="ARBA" id="ARBA00023033"/>
    </source>
</evidence>
<dbReference type="Pfam" id="PF00067">
    <property type="entry name" value="p450"/>
    <property type="match status" value="1"/>
</dbReference>
<reference evidence="10 11" key="1">
    <citation type="submission" date="2018-02" db="EMBL/GenBank/DDBJ databases">
        <title>The genomes of Aspergillus section Nigri reveals drivers in fungal speciation.</title>
        <authorList>
            <consortium name="DOE Joint Genome Institute"/>
            <person name="Vesth T.C."/>
            <person name="Nybo J."/>
            <person name="Theobald S."/>
            <person name="Brandl J."/>
            <person name="Frisvad J.C."/>
            <person name="Nielsen K.F."/>
            <person name="Lyhne E.K."/>
            <person name="Kogle M.E."/>
            <person name="Kuo A."/>
            <person name="Riley R."/>
            <person name="Clum A."/>
            <person name="Nolan M."/>
            <person name="Lipzen A."/>
            <person name="Salamov A."/>
            <person name="Henrissat B."/>
            <person name="Wiebenga A."/>
            <person name="De vries R.P."/>
            <person name="Grigoriev I.V."/>
            <person name="Mortensen U.H."/>
            <person name="Andersen M.R."/>
            <person name="Baker S.E."/>
        </authorList>
    </citation>
    <scope>NUCLEOTIDE SEQUENCE [LARGE SCALE GENOMIC DNA]</scope>
    <source>
        <strain evidence="10 11">CBS 101889</strain>
    </source>
</reference>
<dbReference type="AlphaFoldDB" id="A0A395HQR1"/>
<evidence type="ECO:0000256" key="5">
    <source>
        <dbReference type="ARBA" id="ARBA00023004"/>
    </source>
</evidence>
<name>A0A395HQR1_ASPHC</name>
<dbReference type="GO" id="GO:0004497">
    <property type="term" value="F:monooxygenase activity"/>
    <property type="evidence" value="ECO:0007669"/>
    <property type="project" value="UniProtKB-KW"/>
</dbReference>
<keyword evidence="9" id="KW-1133">Transmembrane helix</keyword>
<dbReference type="InterPro" id="IPR036396">
    <property type="entry name" value="Cyt_P450_sf"/>
</dbReference>
<evidence type="ECO:0000256" key="8">
    <source>
        <dbReference type="RuleBase" id="RU000461"/>
    </source>
</evidence>
<gene>
    <name evidence="10" type="ORF">BO97DRAFT_372783</name>
</gene>
<dbReference type="Gene3D" id="1.10.630.10">
    <property type="entry name" value="Cytochrome P450"/>
    <property type="match status" value="1"/>
</dbReference>
<dbReference type="GeneID" id="37197166"/>
<keyword evidence="9" id="KW-0472">Membrane</keyword>
<dbReference type="Proteomes" id="UP000248961">
    <property type="component" value="Unassembled WGS sequence"/>
</dbReference>
<accession>A0A395HQR1</accession>
<dbReference type="InterPro" id="IPR050121">
    <property type="entry name" value="Cytochrome_P450_monoxygenase"/>
</dbReference>
<dbReference type="SUPFAM" id="SSF48264">
    <property type="entry name" value="Cytochrome P450"/>
    <property type="match status" value="1"/>
</dbReference>
<evidence type="ECO:0000256" key="2">
    <source>
        <dbReference type="ARBA" id="ARBA00010617"/>
    </source>
</evidence>
<dbReference type="VEuPathDB" id="FungiDB:BO97DRAFT_372783"/>
<feature type="binding site" description="axial binding residue" evidence="7">
    <location>
        <position position="450"/>
    </location>
    <ligand>
        <name>heme</name>
        <dbReference type="ChEBI" id="CHEBI:30413"/>
    </ligand>
    <ligandPart>
        <name>Fe</name>
        <dbReference type="ChEBI" id="CHEBI:18248"/>
    </ligandPart>
</feature>
<organism evidence="10 11">
    <name type="scientific">Aspergillus homomorphus (strain CBS 101889)</name>
    <dbReference type="NCBI Taxonomy" id="1450537"/>
    <lineage>
        <taxon>Eukaryota</taxon>
        <taxon>Fungi</taxon>
        <taxon>Dikarya</taxon>
        <taxon>Ascomycota</taxon>
        <taxon>Pezizomycotina</taxon>
        <taxon>Eurotiomycetes</taxon>
        <taxon>Eurotiomycetidae</taxon>
        <taxon>Eurotiales</taxon>
        <taxon>Aspergillaceae</taxon>
        <taxon>Aspergillus</taxon>
        <taxon>Aspergillus subgen. Circumdati</taxon>
    </lineage>
</organism>
<comment type="cofactor">
    <cofactor evidence="1 7">
        <name>heme</name>
        <dbReference type="ChEBI" id="CHEBI:30413"/>
    </cofactor>
</comment>
<sequence>MLQSGALQNLGLILVVYYTGWILYARWLHPLARFPGPPLASISRLWVILHVARGNAVAEQRELHRKYGAIVRIAPNELIINDARSLKTIYGFNSGFTKTDFYLPFRSPFARYPDHFSAIDEQLHAKRRRIVNQMYSMTKVLQAEKYVDNCMDHLLEKFEELAQQGATIDFYQWARMYAYDVVGEFFFGRPFGLLQKGHDFLGYTTATDFLIPVMAVAGVMPSYVRSLFMLGGLIFSRTRKAFKALEQLAHAADVAVEERMDNTKKIDGLPWHPDLLSRVFEIYYREGEALDYKVIDVKMEAFGAFFGGSDTTAISMASIIFYILRDREIYGKVLDEIDTATSKGALSVPHIAYREAVKLPFLSACIKEAMRVHPSTGLTLPRLTPKEGSLISGYRVPGGARIGANAVIVQSDKSVFGGDADEFRPERWLHSGADGLAQYSLQFGAGSRTCMGKHIAMCEIYKVIPQILRTYHLELDSPVKPSLRTTDYWFHKPIDLNLKLRRREVRCPN</sequence>
<evidence type="ECO:0000313" key="10">
    <source>
        <dbReference type="EMBL" id="RAL10282.1"/>
    </source>
</evidence>
<evidence type="ECO:0000256" key="4">
    <source>
        <dbReference type="ARBA" id="ARBA00023002"/>
    </source>
</evidence>
<dbReference type="GO" id="GO:0005506">
    <property type="term" value="F:iron ion binding"/>
    <property type="evidence" value="ECO:0007669"/>
    <property type="project" value="InterPro"/>
</dbReference>
<dbReference type="RefSeq" id="XP_025549436.1">
    <property type="nucleotide sequence ID" value="XM_025692877.1"/>
</dbReference>
<feature type="transmembrane region" description="Helical" evidence="9">
    <location>
        <begin position="6"/>
        <end position="24"/>
    </location>
</feature>
<dbReference type="STRING" id="1450537.A0A395HQR1"/>
<dbReference type="OrthoDB" id="3934656at2759"/>
<keyword evidence="7 8" id="KW-0349">Heme</keyword>
<dbReference type="GO" id="GO:0020037">
    <property type="term" value="F:heme binding"/>
    <property type="evidence" value="ECO:0007669"/>
    <property type="project" value="InterPro"/>
</dbReference>
<evidence type="ECO:0000313" key="11">
    <source>
        <dbReference type="Proteomes" id="UP000248961"/>
    </source>
</evidence>
<dbReference type="EMBL" id="KZ824296">
    <property type="protein sequence ID" value="RAL10282.1"/>
    <property type="molecule type" value="Genomic_DNA"/>
</dbReference>
<dbReference type="PROSITE" id="PS00086">
    <property type="entry name" value="CYTOCHROME_P450"/>
    <property type="match status" value="1"/>
</dbReference>
<keyword evidence="4 8" id="KW-0560">Oxidoreductase</keyword>
<keyword evidence="9" id="KW-0812">Transmembrane</keyword>